<organism evidence="4 5">
    <name type="scientific">Nocardia thailandica</name>
    <dbReference type="NCBI Taxonomy" id="257275"/>
    <lineage>
        <taxon>Bacteria</taxon>
        <taxon>Bacillati</taxon>
        <taxon>Actinomycetota</taxon>
        <taxon>Actinomycetes</taxon>
        <taxon>Mycobacteriales</taxon>
        <taxon>Nocardiaceae</taxon>
        <taxon>Nocardia</taxon>
    </lineage>
</organism>
<sequence length="125" mass="13220">MRFGNSAQPFSIEQRSAGRGAVVTVAGEVDIHTAPRLADALGEVIEEASPHPLVVDLTGVEFLDSSGVNVLLRTHRRVGDLRVVASPAVRRPLEVTGLTATMNIFDDLEAALSPLPRSPGGPDDE</sequence>
<proteinExistence type="inferred from homology"/>
<dbReference type="RefSeq" id="WP_387703237.1">
    <property type="nucleotide sequence ID" value="NZ_JBIAMX010000031.1"/>
</dbReference>
<dbReference type="NCBIfam" id="TIGR00377">
    <property type="entry name" value="ant_ant_sig"/>
    <property type="match status" value="1"/>
</dbReference>
<dbReference type="PROSITE" id="PS50801">
    <property type="entry name" value="STAS"/>
    <property type="match status" value="1"/>
</dbReference>
<gene>
    <name evidence="4" type="ORF">ACFYTF_30050</name>
</gene>
<evidence type="ECO:0000256" key="1">
    <source>
        <dbReference type="ARBA" id="ARBA00009013"/>
    </source>
</evidence>
<reference evidence="4 5" key="1">
    <citation type="submission" date="2024-10" db="EMBL/GenBank/DDBJ databases">
        <title>The Natural Products Discovery Center: Release of the First 8490 Sequenced Strains for Exploring Actinobacteria Biosynthetic Diversity.</title>
        <authorList>
            <person name="Kalkreuter E."/>
            <person name="Kautsar S.A."/>
            <person name="Yang D."/>
            <person name="Bader C.D."/>
            <person name="Teijaro C.N."/>
            <person name="Fluegel L."/>
            <person name="Davis C.M."/>
            <person name="Simpson J.R."/>
            <person name="Lauterbach L."/>
            <person name="Steele A.D."/>
            <person name="Gui C."/>
            <person name="Meng S."/>
            <person name="Li G."/>
            <person name="Viehrig K."/>
            <person name="Ye F."/>
            <person name="Su P."/>
            <person name="Kiefer A.F."/>
            <person name="Nichols A."/>
            <person name="Cepeda A.J."/>
            <person name="Yan W."/>
            <person name="Fan B."/>
            <person name="Jiang Y."/>
            <person name="Adhikari A."/>
            <person name="Zheng C.-J."/>
            <person name="Schuster L."/>
            <person name="Cowan T.M."/>
            <person name="Smanski M.J."/>
            <person name="Chevrette M.G."/>
            <person name="De Carvalho L.P.S."/>
            <person name="Shen B."/>
        </authorList>
    </citation>
    <scope>NUCLEOTIDE SEQUENCE [LARGE SCALE GENOMIC DNA]</scope>
    <source>
        <strain evidence="4 5">NPDC004045</strain>
    </source>
</reference>
<dbReference type="InterPro" id="IPR002645">
    <property type="entry name" value="STAS_dom"/>
</dbReference>
<feature type="domain" description="STAS" evidence="3">
    <location>
        <begin position="22"/>
        <end position="115"/>
    </location>
</feature>
<protein>
    <recommendedName>
        <fullName evidence="2">Anti-sigma factor antagonist</fullName>
    </recommendedName>
</protein>
<accession>A0ABW6PXB7</accession>
<evidence type="ECO:0000256" key="2">
    <source>
        <dbReference type="RuleBase" id="RU003749"/>
    </source>
</evidence>
<evidence type="ECO:0000259" key="3">
    <source>
        <dbReference type="PROSITE" id="PS50801"/>
    </source>
</evidence>
<dbReference type="SUPFAM" id="SSF52091">
    <property type="entry name" value="SpoIIaa-like"/>
    <property type="match status" value="1"/>
</dbReference>
<dbReference type="CDD" id="cd07043">
    <property type="entry name" value="STAS_anti-anti-sigma_factors"/>
    <property type="match status" value="1"/>
</dbReference>
<dbReference type="Pfam" id="PF01740">
    <property type="entry name" value="STAS"/>
    <property type="match status" value="1"/>
</dbReference>
<dbReference type="InterPro" id="IPR036513">
    <property type="entry name" value="STAS_dom_sf"/>
</dbReference>
<keyword evidence="5" id="KW-1185">Reference proteome</keyword>
<dbReference type="EMBL" id="JBIAMX010000031">
    <property type="protein sequence ID" value="MFF0547087.1"/>
    <property type="molecule type" value="Genomic_DNA"/>
</dbReference>
<dbReference type="PANTHER" id="PTHR33495:SF2">
    <property type="entry name" value="ANTI-SIGMA FACTOR ANTAGONIST TM_1081-RELATED"/>
    <property type="match status" value="1"/>
</dbReference>
<evidence type="ECO:0000313" key="5">
    <source>
        <dbReference type="Proteomes" id="UP001601444"/>
    </source>
</evidence>
<comment type="similarity">
    <text evidence="1 2">Belongs to the anti-sigma-factor antagonist family.</text>
</comment>
<comment type="caution">
    <text evidence="4">The sequence shown here is derived from an EMBL/GenBank/DDBJ whole genome shotgun (WGS) entry which is preliminary data.</text>
</comment>
<dbReference type="PANTHER" id="PTHR33495">
    <property type="entry name" value="ANTI-SIGMA FACTOR ANTAGONIST TM_1081-RELATED-RELATED"/>
    <property type="match status" value="1"/>
</dbReference>
<dbReference type="Gene3D" id="3.30.750.24">
    <property type="entry name" value="STAS domain"/>
    <property type="match status" value="1"/>
</dbReference>
<dbReference type="InterPro" id="IPR003658">
    <property type="entry name" value="Anti-sigma_ant"/>
</dbReference>
<name>A0ABW6PXB7_9NOCA</name>
<dbReference type="Proteomes" id="UP001601444">
    <property type="component" value="Unassembled WGS sequence"/>
</dbReference>
<evidence type="ECO:0000313" key="4">
    <source>
        <dbReference type="EMBL" id="MFF0547087.1"/>
    </source>
</evidence>